<dbReference type="PANTHER" id="PTHR43133">
    <property type="entry name" value="RNA POLYMERASE ECF-TYPE SIGMA FACTO"/>
    <property type="match status" value="1"/>
</dbReference>
<evidence type="ECO:0000256" key="3">
    <source>
        <dbReference type="ARBA" id="ARBA00023163"/>
    </source>
</evidence>
<evidence type="ECO:0000256" key="2">
    <source>
        <dbReference type="ARBA" id="ARBA00023082"/>
    </source>
</evidence>
<gene>
    <name evidence="5" type="ORF">Q0590_17130</name>
</gene>
<evidence type="ECO:0000259" key="4">
    <source>
        <dbReference type="Pfam" id="PF04542"/>
    </source>
</evidence>
<organism evidence="5 6">
    <name type="scientific">Rhodocytophaga aerolata</name>
    <dbReference type="NCBI Taxonomy" id="455078"/>
    <lineage>
        <taxon>Bacteria</taxon>
        <taxon>Pseudomonadati</taxon>
        <taxon>Bacteroidota</taxon>
        <taxon>Cytophagia</taxon>
        <taxon>Cytophagales</taxon>
        <taxon>Rhodocytophagaceae</taxon>
        <taxon>Rhodocytophaga</taxon>
    </lineage>
</organism>
<dbReference type="Proteomes" id="UP001168528">
    <property type="component" value="Unassembled WGS sequence"/>
</dbReference>
<keyword evidence="1" id="KW-0805">Transcription regulation</keyword>
<keyword evidence="6" id="KW-1185">Reference proteome</keyword>
<keyword evidence="3" id="KW-0804">Transcription</keyword>
<dbReference type="InterPro" id="IPR014284">
    <property type="entry name" value="RNA_pol_sigma-70_dom"/>
</dbReference>
<sequence length="189" mass="22270">MYPTVSINKAEQLREALLTSREKTLEQIYAKTYPMVVHYIKQHGGNAEDAKDVLQEALILVYEKVMVDQLTLTSSITTYLMAICKNLWRTEYRKRSKFDSLDDYEVDQPTDETLADTPQQTKQLMQYMEALGQKCKDILVDFYYHNLRMEQISVKHQYRTIHSATVQKFKCLERLRKAVSSFSYNQFLN</sequence>
<dbReference type="Gene3D" id="1.10.10.10">
    <property type="entry name" value="Winged helix-like DNA-binding domain superfamily/Winged helix DNA-binding domain"/>
    <property type="match status" value="1"/>
</dbReference>
<dbReference type="EMBL" id="JAUKPO010000009">
    <property type="protein sequence ID" value="MDO1447999.1"/>
    <property type="molecule type" value="Genomic_DNA"/>
</dbReference>
<dbReference type="RefSeq" id="WP_302038804.1">
    <property type="nucleotide sequence ID" value="NZ_JAUKPO010000009.1"/>
</dbReference>
<dbReference type="NCBIfam" id="TIGR02937">
    <property type="entry name" value="sigma70-ECF"/>
    <property type="match status" value="1"/>
</dbReference>
<accession>A0ABT8R9H3</accession>
<reference evidence="5" key="1">
    <citation type="submission" date="2023-07" db="EMBL/GenBank/DDBJ databases">
        <title>The genome sequence of Rhodocytophaga aerolata KACC 12507.</title>
        <authorList>
            <person name="Zhang X."/>
        </authorList>
    </citation>
    <scope>NUCLEOTIDE SEQUENCE</scope>
    <source>
        <strain evidence="5">KACC 12507</strain>
    </source>
</reference>
<keyword evidence="2" id="KW-0731">Sigma factor</keyword>
<dbReference type="InterPro" id="IPR007627">
    <property type="entry name" value="RNA_pol_sigma70_r2"/>
</dbReference>
<proteinExistence type="predicted"/>
<dbReference type="Pfam" id="PF04542">
    <property type="entry name" value="Sigma70_r2"/>
    <property type="match status" value="1"/>
</dbReference>
<dbReference type="InterPro" id="IPR013325">
    <property type="entry name" value="RNA_pol_sigma_r2"/>
</dbReference>
<protein>
    <submittedName>
        <fullName evidence="5">Sigma-70 family RNA polymerase sigma factor</fullName>
    </submittedName>
</protein>
<name>A0ABT8R9H3_9BACT</name>
<dbReference type="SUPFAM" id="SSF88946">
    <property type="entry name" value="Sigma2 domain of RNA polymerase sigma factors"/>
    <property type="match status" value="1"/>
</dbReference>
<feature type="domain" description="RNA polymerase sigma-70 region 2" evidence="4">
    <location>
        <begin position="29"/>
        <end position="97"/>
    </location>
</feature>
<evidence type="ECO:0000256" key="1">
    <source>
        <dbReference type="ARBA" id="ARBA00023015"/>
    </source>
</evidence>
<evidence type="ECO:0000313" key="5">
    <source>
        <dbReference type="EMBL" id="MDO1447999.1"/>
    </source>
</evidence>
<evidence type="ECO:0000313" key="6">
    <source>
        <dbReference type="Proteomes" id="UP001168528"/>
    </source>
</evidence>
<dbReference type="InterPro" id="IPR039425">
    <property type="entry name" value="RNA_pol_sigma-70-like"/>
</dbReference>
<dbReference type="PANTHER" id="PTHR43133:SF46">
    <property type="entry name" value="RNA POLYMERASE SIGMA-70 FACTOR ECF SUBFAMILY"/>
    <property type="match status" value="1"/>
</dbReference>
<comment type="caution">
    <text evidence="5">The sequence shown here is derived from an EMBL/GenBank/DDBJ whole genome shotgun (WGS) entry which is preliminary data.</text>
</comment>
<dbReference type="Gene3D" id="1.10.1740.10">
    <property type="match status" value="1"/>
</dbReference>
<dbReference type="InterPro" id="IPR036388">
    <property type="entry name" value="WH-like_DNA-bd_sf"/>
</dbReference>